<evidence type="ECO:0000256" key="1">
    <source>
        <dbReference type="SAM" id="MobiDB-lite"/>
    </source>
</evidence>
<dbReference type="EMBL" id="LFBV01000001">
    <property type="protein sequence ID" value="OKH96699.1"/>
    <property type="molecule type" value="Genomic_DNA"/>
</dbReference>
<feature type="compositionally biased region" description="Low complexity" evidence="1">
    <location>
        <begin position="110"/>
        <end position="122"/>
    </location>
</feature>
<dbReference type="Proteomes" id="UP000186455">
    <property type="component" value="Unassembled WGS sequence"/>
</dbReference>
<evidence type="ECO:0000313" key="2">
    <source>
        <dbReference type="EMBL" id="OKH96699.1"/>
    </source>
</evidence>
<feature type="compositionally biased region" description="Pro residues" evidence="1">
    <location>
        <begin position="39"/>
        <end position="48"/>
    </location>
</feature>
<feature type="compositionally biased region" description="Basic and acidic residues" evidence="1">
    <location>
        <begin position="445"/>
        <end position="461"/>
    </location>
</feature>
<dbReference type="AlphaFoldDB" id="A0A1Q4VFU8"/>
<organism evidence="2 3">
    <name type="scientific">Streptomyces uncialis</name>
    <dbReference type="NCBI Taxonomy" id="1048205"/>
    <lineage>
        <taxon>Bacteria</taxon>
        <taxon>Bacillati</taxon>
        <taxon>Actinomycetota</taxon>
        <taxon>Actinomycetes</taxon>
        <taxon>Kitasatosporales</taxon>
        <taxon>Streptomycetaceae</taxon>
        <taxon>Streptomyces</taxon>
    </lineage>
</organism>
<feature type="region of interest" description="Disordered" evidence="1">
    <location>
        <begin position="548"/>
        <end position="577"/>
    </location>
</feature>
<protein>
    <submittedName>
        <fullName evidence="2">Uncharacterized protein</fullName>
    </submittedName>
</protein>
<name>A0A1Q4VFU8_9ACTN</name>
<comment type="caution">
    <text evidence="2">The sequence shown here is derived from an EMBL/GenBank/DDBJ whole genome shotgun (WGS) entry which is preliminary data.</text>
</comment>
<keyword evidence="3" id="KW-1185">Reference proteome</keyword>
<evidence type="ECO:0000313" key="3">
    <source>
        <dbReference type="Proteomes" id="UP000186455"/>
    </source>
</evidence>
<feature type="compositionally biased region" description="Pro residues" evidence="1">
    <location>
        <begin position="227"/>
        <end position="246"/>
    </location>
</feature>
<feature type="region of interest" description="Disordered" evidence="1">
    <location>
        <begin position="405"/>
        <end position="463"/>
    </location>
</feature>
<feature type="compositionally biased region" description="Pro residues" evidence="1">
    <location>
        <begin position="332"/>
        <end position="342"/>
    </location>
</feature>
<dbReference type="STRING" id="1048205.AB852_03935"/>
<feature type="region of interest" description="Disordered" evidence="1">
    <location>
        <begin position="1"/>
        <end position="386"/>
    </location>
</feature>
<accession>A0A1Q4VFU8</accession>
<feature type="compositionally biased region" description="Pro residues" evidence="1">
    <location>
        <begin position="171"/>
        <end position="187"/>
    </location>
</feature>
<gene>
    <name evidence="2" type="ORF">AB852_03935</name>
</gene>
<reference evidence="2 3" key="1">
    <citation type="submission" date="2015-06" db="EMBL/GenBank/DDBJ databases">
        <title>Cloning and characterization of the uncialamcin biosynthetic gene cluster.</title>
        <authorList>
            <person name="Yan X."/>
            <person name="Huang T."/>
            <person name="Ge H."/>
            <person name="Shen B."/>
        </authorList>
    </citation>
    <scope>NUCLEOTIDE SEQUENCE [LARGE SCALE GENOMIC DNA]</scope>
    <source>
        <strain evidence="2 3">DCA2648</strain>
    </source>
</reference>
<feature type="compositionally biased region" description="Low complexity" evidence="1">
    <location>
        <begin position="344"/>
        <end position="367"/>
    </location>
</feature>
<sequence>MPAQEGHHGAQQGHWGDPGAQQLPPAVPAPPAGQGWGGPPGPPAPPQQPATGSYGAQNGYGYPPPPPQGRGAHRAPSAGPLPPVGGPDPDAEATRMIPPVPAGPAHGTHAAFPPAAGGDAPATQYLPPIPPGPSGAHAGPPSVAESPTELIPPIGAAPLDGPDAQATQLIPPVPPAPGRAPAPPAPGRPGAHAAHGSDAEATRIIPPVPATPGPLPDHDGATQVIPPVLPGALPPEIPGPARPGPAPRGQAPAAPGPASPAVDQTHYLGTVPRAGGGAAPDVHSAPTQHLPQVPPTPTSAPYGIRPGAPGERPPPSEFDALFRSDEQNAAQAPPPAPGPRPAPAHHAPGMAHMAGPPRAAGPHQGRAANRRDARSGRGGDSGRKNKKVPLFAALGVGLVVVGVGAGTLLGGGDEKKDKGSAPVSATEPVPEESAPEETGPSPSDSPKDTARQQAEGLDKLLADSGGSRATVISAVADIGRCKNLDDAGDDLRDAADQRRGLVTRLAELPIGELPQHARLGSALNTAWEASAKADEHYADWAARVDSDRGCRKGKARQTKEAGAGNRASGEATKAKREASALWNTIAKKYSLTPRQPTQL</sequence>
<proteinExistence type="predicted"/>
<feature type="compositionally biased region" description="Basic and acidic residues" evidence="1">
    <location>
        <begin position="369"/>
        <end position="383"/>
    </location>
</feature>
<feature type="compositionally biased region" description="Pro residues" evidence="1">
    <location>
        <begin position="206"/>
        <end position="215"/>
    </location>
</feature>